<sequence>MSGLQRGKEMKDGKRLCATHEDRSPVSESRSSQRDREGMESYKELERRMVDLEEQMQELEDENRALNRCIMMSYKILSGIAPGDDPTKELLRLNPTLDEALVRATLTWCQSLYKTDTSSNSPESSSSPDSSSDDPSSR</sequence>
<proteinExistence type="predicted"/>
<feature type="region of interest" description="Disordered" evidence="1">
    <location>
        <begin position="114"/>
        <end position="138"/>
    </location>
</feature>
<name>A0A7S1TCU5_9RHOD</name>
<evidence type="ECO:0000313" key="2">
    <source>
        <dbReference type="EMBL" id="CAD9230523.1"/>
    </source>
</evidence>
<feature type="region of interest" description="Disordered" evidence="1">
    <location>
        <begin position="1"/>
        <end position="42"/>
    </location>
</feature>
<evidence type="ECO:0000256" key="1">
    <source>
        <dbReference type="SAM" id="MobiDB-lite"/>
    </source>
</evidence>
<organism evidence="2">
    <name type="scientific">Compsopogon caeruleus</name>
    <dbReference type="NCBI Taxonomy" id="31354"/>
    <lineage>
        <taxon>Eukaryota</taxon>
        <taxon>Rhodophyta</taxon>
        <taxon>Compsopogonophyceae</taxon>
        <taxon>Compsopogonales</taxon>
        <taxon>Compsopogonaceae</taxon>
        <taxon>Compsopogon</taxon>
    </lineage>
</organism>
<gene>
    <name evidence="2" type="ORF">CCAE0312_LOCUS2575</name>
</gene>
<accession>A0A7S1TCU5</accession>
<dbReference type="AlphaFoldDB" id="A0A7S1TCU5"/>
<reference evidence="2" key="1">
    <citation type="submission" date="2021-01" db="EMBL/GenBank/DDBJ databases">
        <authorList>
            <person name="Corre E."/>
            <person name="Pelletier E."/>
            <person name="Niang G."/>
            <person name="Scheremetjew M."/>
            <person name="Finn R."/>
            <person name="Kale V."/>
            <person name="Holt S."/>
            <person name="Cochrane G."/>
            <person name="Meng A."/>
            <person name="Brown T."/>
            <person name="Cohen L."/>
        </authorList>
    </citation>
    <scope>NUCLEOTIDE SEQUENCE</scope>
    <source>
        <strain evidence="2">SAG 36.94</strain>
    </source>
</reference>
<dbReference type="EMBL" id="HBGH01004698">
    <property type="protein sequence ID" value="CAD9230523.1"/>
    <property type="molecule type" value="Transcribed_RNA"/>
</dbReference>
<feature type="compositionally biased region" description="Low complexity" evidence="1">
    <location>
        <begin position="118"/>
        <end position="138"/>
    </location>
</feature>
<protein>
    <submittedName>
        <fullName evidence="2">Uncharacterized protein</fullName>
    </submittedName>
</protein>